<name>A0A1M5CZF3_9FLAO</name>
<keyword evidence="1" id="KW-0472">Membrane</keyword>
<keyword evidence="1" id="KW-0812">Transmembrane</keyword>
<reference evidence="3" key="1">
    <citation type="submission" date="2016-11" db="EMBL/GenBank/DDBJ databases">
        <authorList>
            <person name="Varghese N."/>
            <person name="Submissions S."/>
        </authorList>
    </citation>
    <scope>NUCLEOTIDE SEQUENCE [LARGE SCALE GENOMIC DNA]</scope>
    <source>
        <strain evidence="3">YR203</strain>
    </source>
</reference>
<evidence type="ECO:0000313" key="3">
    <source>
        <dbReference type="Proteomes" id="UP000184108"/>
    </source>
</evidence>
<dbReference type="Proteomes" id="UP000184108">
    <property type="component" value="Unassembled WGS sequence"/>
</dbReference>
<sequence>MEKINNFRKIKLIFRISVSLMVIILLIFAAVSLPLVLKIAFALLFTTLLFINVYVKCFEYEYAGECISIKKFHPLKSGKTVPPFVEFPKKYLKDYQLRNSLISHDLIFALDTDRRKNFKLKIKISGFEAGQISTVTDSLEQIKKNNTYDR</sequence>
<dbReference type="RefSeq" id="WP_139259892.1">
    <property type="nucleotide sequence ID" value="NZ_FQVE01000003.1"/>
</dbReference>
<keyword evidence="1" id="KW-1133">Transmembrane helix</keyword>
<feature type="transmembrane region" description="Helical" evidence="1">
    <location>
        <begin position="37"/>
        <end position="55"/>
    </location>
</feature>
<protein>
    <submittedName>
        <fullName evidence="2">Uncharacterized protein</fullName>
    </submittedName>
</protein>
<evidence type="ECO:0000313" key="2">
    <source>
        <dbReference type="EMBL" id="SHF60099.1"/>
    </source>
</evidence>
<dbReference type="EMBL" id="FQVE01000003">
    <property type="protein sequence ID" value="SHF60099.1"/>
    <property type="molecule type" value="Genomic_DNA"/>
</dbReference>
<dbReference type="AlphaFoldDB" id="A0A1M5CZF3"/>
<organism evidence="2 3">
    <name type="scientific">Chryseobacterium vrystaatense</name>
    <dbReference type="NCBI Taxonomy" id="307480"/>
    <lineage>
        <taxon>Bacteria</taxon>
        <taxon>Pseudomonadati</taxon>
        <taxon>Bacteroidota</taxon>
        <taxon>Flavobacteriia</taxon>
        <taxon>Flavobacteriales</taxon>
        <taxon>Weeksellaceae</taxon>
        <taxon>Chryseobacterium group</taxon>
        <taxon>Chryseobacterium</taxon>
    </lineage>
</organism>
<feature type="transmembrane region" description="Helical" evidence="1">
    <location>
        <begin position="12"/>
        <end position="31"/>
    </location>
</feature>
<proteinExistence type="predicted"/>
<gene>
    <name evidence="2" type="ORF">SAMN02787073_2429</name>
</gene>
<accession>A0A1M5CZF3</accession>
<evidence type="ECO:0000256" key="1">
    <source>
        <dbReference type="SAM" id="Phobius"/>
    </source>
</evidence>